<feature type="compositionally biased region" description="Low complexity" evidence="1">
    <location>
        <begin position="461"/>
        <end position="475"/>
    </location>
</feature>
<gene>
    <name evidence="2 4" type="ORF">P152DRAFT_470427</name>
</gene>
<dbReference type="AlphaFoldDB" id="A0A6G1GEV2"/>
<feature type="compositionally biased region" description="Polar residues" evidence="1">
    <location>
        <begin position="316"/>
        <end position="342"/>
    </location>
</feature>
<evidence type="ECO:0000313" key="4">
    <source>
        <dbReference type="RefSeq" id="XP_033538031.1"/>
    </source>
</evidence>
<dbReference type="OrthoDB" id="3533623at2759"/>
<protein>
    <submittedName>
        <fullName evidence="2 4">Uncharacterized protein</fullName>
    </submittedName>
</protein>
<accession>A0A6G1GEV2</accession>
<feature type="region of interest" description="Disordered" evidence="1">
    <location>
        <begin position="1"/>
        <end position="22"/>
    </location>
</feature>
<name>A0A6G1GEV2_9PEZI</name>
<dbReference type="GeneID" id="54421546"/>
<dbReference type="EMBL" id="ML975150">
    <property type="protein sequence ID" value="KAF1816400.1"/>
    <property type="molecule type" value="Genomic_DNA"/>
</dbReference>
<feature type="region of interest" description="Disordered" evidence="1">
    <location>
        <begin position="308"/>
        <end position="493"/>
    </location>
</feature>
<feature type="compositionally biased region" description="Polar residues" evidence="1">
    <location>
        <begin position="424"/>
        <end position="433"/>
    </location>
</feature>
<feature type="compositionally biased region" description="Low complexity" evidence="1">
    <location>
        <begin position="362"/>
        <end position="382"/>
    </location>
</feature>
<keyword evidence="3" id="KW-1185">Reference proteome</keyword>
<evidence type="ECO:0000313" key="3">
    <source>
        <dbReference type="Proteomes" id="UP000504638"/>
    </source>
</evidence>
<dbReference type="Proteomes" id="UP000504638">
    <property type="component" value="Unplaced"/>
</dbReference>
<sequence length="559" mass="62011">MDSTPHSRNPSSGSSSSTGSSSPYQLILDHILSPPNTNEMPLRTMYTINSTPRAQALPPTRTTTPTFDLSCSPASPVDTQAVTAQFTASLMVQLQKIPQQQACLPPTFITSFLHKVFTPEIHLIDFCQALTGLDYLKDLEMRRRKEVAGALERLGITRRTLSQTSEEIGARFPGVAEWIRDLEVKECKIDQLYSRLYVSLRQWILINEMSLTPFNLHNCHAMLNTLYPPVVNTTPSTSTKLTPEILIKQREGFFRYIKAVDRKGPKVLATLIMQNASESESSGWPSTRRILESYLSLANDAIHECQESSPAEAAYLQSSATSEPVRSPSSPTFDMNTSSLDTASIGEGRTSRHGRKVDSGVSMHSAHSSSSQSAQSHSSSQTHSRRPSTAFSLRASGSFGSINRTDPLPPPTPSVKEDYAPSEYAQSSRSRGSTLERLAREFRRMRPRRRDTDEIFETYVSSTPSPSTTSPSHTPLPTPVSAFEQSQPPPSIRYFRPKSLRKMRSLTALSDLRHSNFSSATLARDVRATEAFDPEVMAKKAKEWERKQMALPPPPAFGI</sequence>
<evidence type="ECO:0000256" key="1">
    <source>
        <dbReference type="SAM" id="MobiDB-lite"/>
    </source>
</evidence>
<reference evidence="4" key="2">
    <citation type="submission" date="2020-04" db="EMBL/GenBank/DDBJ databases">
        <authorList>
            <consortium name="NCBI Genome Project"/>
        </authorList>
    </citation>
    <scope>NUCLEOTIDE SEQUENCE</scope>
    <source>
        <strain evidence="4">CBS 781.70</strain>
    </source>
</reference>
<reference evidence="2 4" key="1">
    <citation type="submission" date="2020-01" db="EMBL/GenBank/DDBJ databases">
        <authorList>
            <consortium name="DOE Joint Genome Institute"/>
            <person name="Haridas S."/>
            <person name="Albert R."/>
            <person name="Binder M."/>
            <person name="Bloem J."/>
            <person name="Labutti K."/>
            <person name="Salamov A."/>
            <person name="Andreopoulos B."/>
            <person name="Baker S.E."/>
            <person name="Barry K."/>
            <person name="Bills G."/>
            <person name="Bluhm B.H."/>
            <person name="Cannon C."/>
            <person name="Castanera R."/>
            <person name="Culley D.E."/>
            <person name="Daum C."/>
            <person name="Ezra D."/>
            <person name="Gonzalez J.B."/>
            <person name="Henrissat B."/>
            <person name="Kuo A."/>
            <person name="Liang C."/>
            <person name="Lipzen A."/>
            <person name="Lutzoni F."/>
            <person name="Magnuson J."/>
            <person name="Mondo S."/>
            <person name="Nolan M."/>
            <person name="Ohm R."/>
            <person name="Pangilinan J."/>
            <person name="Park H.-J."/>
            <person name="Ramirez L."/>
            <person name="Alfaro M."/>
            <person name="Sun H."/>
            <person name="Tritt A."/>
            <person name="Yoshinaga Y."/>
            <person name="Zwiers L.-H."/>
            <person name="Turgeon B.G."/>
            <person name="Goodwin S.B."/>
            <person name="Spatafora J.W."/>
            <person name="Crous P.W."/>
            <person name="Grigoriev I.V."/>
        </authorList>
    </citation>
    <scope>NUCLEOTIDE SEQUENCE</scope>
    <source>
        <strain evidence="2 4">CBS 781.70</strain>
    </source>
</reference>
<dbReference type="RefSeq" id="XP_033538031.1">
    <property type="nucleotide sequence ID" value="XM_033680976.1"/>
</dbReference>
<evidence type="ECO:0000313" key="2">
    <source>
        <dbReference type="EMBL" id="KAF1816400.1"/>
    </source>
</evidence>
<organism evidence="2">
    <name type="scientific">Eremomyces bilateralis CBS 781.70</name>
    <dbReference type="NCBI Taxonomy" id="1392243"/>
    <lineage>
        <taxon>Eukaryota</taxon>
        <taxon>Fungi</taxon>
        <taxon>Dikarya</taxon>
        <taxon>Ascomycota</taxon>
        <taxon>Pezizomycotina</taxon>
        <taxon>Dothideomycetes</taxon>
        <taxon>Dothideomycetes incertae sedis</taxon>
        <taxon>Eremomycetales</taxon>
        <taxon>Eremomycetaceae</taxon>
        <taxon>Eremomyces</taxon>
    </lineage>
</organism>
<reference evidence="4" key="3">
    <citation type="submission" date="2025-04" db="UniProtKB">
        <authorList>
            <consortium name="RefSeq"/>
        </authorList>
    </citation>
    <scope>IDENTIFICATION</scope>
    <source>
        <strain evidence="4">CBS 781.70</strain>
    </source>
</reference>
<proteinExistence type="predicted"/>